<dbReference type="SMART" id="SM01381">
    <property type="entry name" value="7TM_GPCR_Srsx"/>
    <property type="match status" value="1"/>
</dbReference>
<name>A0ABQ9FQ56_TEGGR</name>
<evidence type="ECO:0000256" key="7">
    <source>
        <dbReference type="ARBA" id="ARBA00022991"/>
    </source>
</evidence>
<protein>
    <recommendedName>
        <fullName evidence="13">G-protein coupled receptors family 1 profile domain-containing protein</fullName>
    </recommendedName>
</protein>
<keyword evidence="4 12" id="KW-0812">Transmembrane</keyword>
<evidence type="ECO:0000256" key="4">
    <source>
        <dbReference type="ARBA" id="ARBA00022692"/>
    </source>
</evidence>
<feature type="transmembrane region" description="Helical" evidence="12">
    <location>
        <begin position="245"/>
        <end position="268"/>
    </location>
</feature>
<keyword evidence="8" id="KW-0297">G-protein coupled receptor</keyword>
<dbReference type="Pfam" id="PF00001">
    <property type="entry name" value="7tm_1"/>
    <property type="match status" value="1"/>
</dbReference>
<feature type="transmembrane region" description="Helical" evidence="12">
    <location>
        <begin position="190"/>
        <end position="212"/>
    </location>
</feature>
<keyword evidence="15" id="KW-1185">Reference proteome</keyword>
<feature type="domain" description="G-protein coupled receptors family 1 profile" evidence="13">
    <location>
        <begin position="41"/>
        <end position="297"/>
    </location>
</feature>
<organism evidence="14 15">
    <name type="scientific">Tegillarca granosa</name>
    <name type="common">Malaysian cockle</name>
    <name type="synonym">Anadara granosa</name>
    <dbReference type="NCBI Taxonomy" id="220873"/>
    <lineage>
        <taxon>Eukaryota</taxon>
        <taxon>Metazoa</taxon>
        <taxon>Spiralia</taxon>
        <taxon>Lophotrochozoa</taxon>
        <taxon>Mollusca</taxon>
        <taxon>Bivalvia</taxon>
        <taxon>Autobranchia</taxon>
        <taxon>Pteriomorphia</taxon>
        <taxon>Arcoida</taxon>
        <taxon>Arcoidea</taxon>
        <taxon>Arcidae</taxon>
        <taxon>Tegillarca</taxon>
    </lineage>
</organism>
<dbReference type="PROSITE" id="PS00238">
    <property type="entry name" value="OPSIN"/>
    <property type="match status" value="1"/>
</dbReference>
<dbReference type="PRINTS" id="PR00237">
    <property type="entry name" value="GPCRRHODOPSN"/>
</dbReference>
<dbReference type="CDD" id="cd14969">
    <property type="entry name" value="7tmA_Opsins_type2_animals"/>
    <property type="match status" value="1"/>
</dbReference>
<evidence type="ECO:0000256" key="6">
    <source>
        <dbReference type="ARBA" id="ARBA00022989"/>
    </source>
</evidence>
<evidence type="ECO:0000256" key="3">
    <source>
        <dbReference type="ARBA" id="ARBA00022606"/>
    </source>
</evidence>
<evidence type="ECO:0000256" key="11">
    <source>
        <dbReference type="ARBA" id="ARBA00023224"/>
    </source>
</evidence>
<evidence type="ECO:0000256" key="8">
    <source>
        <dbReference type="ARBA" id="ARBA00023040"/>
    </source>
</evidence>
<evidence type="ECO:0000313" key="15">
    <source>
        <dbReference type="Proteomes" id="UP001217089"/>
    </source>
</evidence>
<keyword evidence="11" id="KW-0807">Transducer</keyword>
<dbReference type="InterPro" id="IPR017452">
    <property type="entry name" value="GPCR_Rhodpsn_7TM"/>
</dbReference>
<sequence>MAFNVTDNIINNEIDVLPLSSEEYTFIGTVLLIIIIFGTLENGSVLIVFLKNKQLRSTTNCFIISLAVADFAMCVFAIPVSMSSNLANRWLWGDVGCTYEGFMVYFLGLSQMYVLCAISVDRYIVIAKPLYKAKITNRVACVSILSCWIGGFFWAIMPVFGWSSYDKEAQGTSCTIVWQSGELSVKSYNITIFFMCLLFPLSIMIYCYYGVFMTVKNISRNRIWDMNSRIARRNLQIERKMAKSIALMVGTFLFSWVPYAIVSFWAAFGDASMIPAIASALPAILAKSSTIWNPIIYFLTNNQFRSALIRLVPCANLKRYLLGKVEKDDQQDSDTFKTTKLDTTYQTTNKINPSATISTISYNQKQDT</sequence>
<feature type="transmembrane region" description="Helical" evidence="12">
    <location>
        <begin position="102"/>
        <end position="125"/>
    </location>
</feature>
<keyword evidence="10" id="KW-0675">Receptor</keyword>
<evidence type="ECO:0000256" key="1">
    <source>
        <dbReference type="ARBA" id="ARBA00004141"/>
    </source>
</evidence>
<comment type="caution">
    <text evidence="14">The sequence shown here is derived from an EMBL/GenBank/DDBJ whole genome shotgun (WGS) entry which is preliminary data.</text>
</comment>
<feature type="transmembrane region" description="Helical" evidence="12">
    <location>
        <begin position="274"/>
        <end position="300"/>
    </location>
</feature>
<feature type="transmembrane region" description="Helical" evidence="12">
    <location>
        <begin position="62"/>
        <end position="82"/>
    </location>
</feature>
<keyword evidence="6 12" id="KW-1133">Transmembrane helix</keyword>
<evidence type="ECO:0000256" key="12">
    <source>
        <dbReference type="SAM" id="Phobius"/>
    </source>
</evidence>
<dbReference type="SUPFAM" id="SSF81321">
    <property type="entry name" value="Family A G protein-coupled receptor-like"/>
    <property type="match status" value="1"/>
</dbReference>
<evidence type="ECO:0000256" key="9">
    <source>
        <dbReference type="ARBA" id="ARBA00023136"/>
    </source>
</evidence>
<feature type="transmembrane region" description="Helical" evidence="12">
    <location>
        <begin position="26"/>
        <end position="50"/>
    </location>
</feature>
<gene>
    <name evidence="14" type="ORF">KUTeg_004505</name>
</gene>
<dbReference type="EMBL" id="JARBDR010000214">
    <property type="protein sequence ID" value="KAJ8319414.1"/>
    <property type="molecule type" value="Genomic_DNA"/>
</dbReference>
<dbReference type="PROSITE" id="PS50262">
    <property type="entry name" value="G_PROTEIN_RECEP_F1_2"/>
    <property type="match status" value="1"/>
</dbReference>
<dbReference type="InterPro" id="IPR027430">
    <property type="entry name" value="Retinal_BS"/>
</dbReference>
<evidence type="ECO:0000259" key="13">
    <source>
        <dbReference type="PROSITE" id="PS50262"/>
    </source>
</evidence>
<keyword evidence="9 12" id="KW-0472">Membrane</keyword>
<comment type="subcellular location">
    <subcellularLocation>
        <location evidence="1">Membrane</location>
        <topology evidence="1">Multi-pass membrane protein</topology>
    </subcellularLocation>
</comment>
<feature type="transmembrane region" description="Helical" evidence="12">
    <location>
        <begin position="137"/>
        <end position="157"/>
    </location>
</feature>
<evidence type="ECO:0000313" key="14">
    <source>
        <dbReference type="EMBL" id="KAJ8319414.1"/>
    </source>
</evidence>
<keyword evidence="5" id="KW-0681">Retinal protein</keyword>
<dbReference type="InterPro" id="IPR000276">
    <property type="entry name" value="GPCR_Rhodpsn"/>
</dbReference>
<evidence type="ECO:0000256" key="2">
    <source>
        <dbReference type="ARBA" id="ARBA00022543"/>
    </source>
</evidence>
<evidence type="ECO:0000256" key="10">
    <source>
        <dbReference type="ARBA" id="ARBA00023170"/>
    </source>
</evidence>
<keyword evidence="7" id="KW-0157">Chromophore</keyword>
<keyword evidence="3" id="KW-0716">Sensory transduction</keyword>
<evidence type="ECO:0000256" key="5">
    <source>
        <dbReference type="ARBA" id="ARBA00022925"/>
    </source>
</evidence>
<dbReference type="Gene3D" id="1.20.1070.10">
    <property type="entry name" value="Rhodopsin 7-helix transmembrane proteins"/>
    <property type="match status" value="1"/>
</dbReference>
<dbReference type="Proteomes" id="UP001217089">
    <property type="component" value="Unassembled WGS sequence"/>
</dbReference>
<keyword evidence="2" id="KW-0600">Photoreceptor protein</keyword>
<reference evidence="14 15" key="1">
    <citation type="submission" date="2022-12" db="EMBL/GenBank/DDBJ databases">
        <title>Chromosome-level genome of Tegillarca granosa.</title>
        <authorList>
            <person name="Kim J."/>
        </authorList>
    </citation>
    <scope>NUCLEOTIDE SEQUENCE [LARGE SCALE GENOMIC DNA]</scope>
    <source>
        <strain evidence="14">Teg-2019</strain>
        <tissue evidence="14">Adductor muscle</tissue>
    </source>
</reference>
<proteinExistence type="predicted"/>
<accession>A0ABQ9FQ56</accession>
<dbReference type="InterPro" id="IPR050125">
    <property type="entry name" value="GPCR_opsins"/>
</dbReference>
<dbReference type="PANTHER" id="PTHR24240">
    <property type="entry name" value="OPSIN"/>
    <property type="match status" value="1"/>
</dbReference>